<protein>
    <recommendedName>
        <fullName evidence="4">Type I restriction modification DNA specificity domain-containing protein</fullName>
    </recommendedName>
</protein>
<accession>A0A3A1XZB9</accession>
<organism evidence="5 6">
    <name type="scientific">Psittacicella hinzii</name>
    <dbReference type="NCBI Taxonomy" id="2028575"/>
    <lineage>
        <taxon>Bacteria</taxon>
        <taxon>Pseudomonadati</taxon>
        <taxon>Pseudomonadota</taxon>
        <taxon>Gammaproteobacteria</taxon>
        <taxon>Pasteurellales</taxon>
        <taxon>Psittacicellaceae</taxon>
        <taxon>Psittacicella</taxon>
    </lineage>
</organism>
<keyword evidence="3" id="KW-0238">DNA-binding</keyword>
<dbReference type="GO" id="GO:0003677">
    <property type="term" value="F:DNA binding"/>
    <property type="evidence" value="ECO:0007669"/>
    <property type="project" value="UniProtKB-KW"/>
</dbReference>
<name>A0A3A1XZB9_9GAMM</name>
<dbReference type="OrthoDB" id="9798929at2"/>
<evidence type="ECO:0000313" key="5">
    <source>
        <dbReference type="EMBL" id="RIY31333.1"/>
    </source>
</evidence>
<evidence type="ECO:0000256" key="2">
    <source>
        <dbReference type="ARBA" id="ARBA00022747"/>
    </source>
</evidence>
<dbReference type="PANTHER" id="PTHR30408">
    <property type="entry name" value="TYPE-1 RESTRICTION ENZYME ECOKI SPECIFICITY PROTEIN"/>
    <property type="match status" value="1"/>
</dbReference>
<proteinExistence type="inferred from homology"/>
<reference evidence="5 6" key="1">
    <citation type="submission" date="2017-08" db="EMBL/GenBank/DDBJ databases">
        <title>Reclassification of Bisgaard taxon 37 and 44.</title>
        <authorList>
            <person name="Christensen H."/>
        </authorList>
    </citation>
    <scope>NUCLEOTIDE SEQUENCE [LARGE SCALE GENOMIC DNA]</scope>
    <source>
        <strain evidence="5 6">B96_3</strain>
    </source>
</reference>
<gene>
    <name evidence="5" type="ORF">CKF54_06840</name>
</gene>
<dbReference type="GO" id="GO:0009307">
    <property type="term" value="P:DNA restriction-modification system"/>
    <property type="evidence" value="ECO:0007669"/>
    <property type="project" value="UniProtKB-KW"/>
</dbReference>
<evidence type="ECO:0000313" key="6">
    <source>
        <dbReference type="Proteomes" id="UP000265691"/>
    </source>
</evidence>
<keyword evidence="2" id="KW-0680">Restriction system</keyword>
<comment type="caution">
    <text evidence="5">The sequence shown here is derived from an EMBL/GenBank/DDBJ whole genome shotgun (WGS) entry which is preliminary data.</text>
</comment>
<dbReference type="InterPro" id="IPR000055">
    <property type="entry name" value="Restrct_endonuc_typeI_TRD"/>
</dbReference>
<sequence length="412" mass="47737">MTLPDYTGLTLKEKEELRQRTELRPPLRFPEFTKPWVTDRVKNVFDTITRGKVLPTNLMKSAPNNEYRYPVYSSQTKNYGVIGYYNQFLFDSIITWTTDGYAGETKFRKGKFYATNICGALISNSGLCNNCIAEAINKVTPLYVTSGVFPKLMNRHMAEVLFSYPEEGEEQKKISKLMQDVDDLIYQTDLFLEKYYLLKRAVIERVYLTSLDAKRPRCRFPGFTEEWKVATLSDLATIVKPARKENIPDRFIYVDLEAVKGTILLKERIEEKATAPSRAKLVPKKGDIFFQLVRPYQKNNYFFEKESDIPYVFSNGYGQIRVNQEHDPYFVFSALQSWDVHKRMIVNTQGGLYPAMKASTLGEIKLGYSPNIEEQKKISHLIKTIDKQIETITTRLANLRKLKKGLVQQMFC</sequence>
<dbReference type="Proteomes" id="UP000265691">
    <property type="component" value="Unassembled WGS sequence"/>
</dbReference>
<feature type="domain" description="Type I restriction modification DNA specificity" evidence="4">
    <location>
        <begin position="34"/>
        <end position="183"/>
    </location>
</feature>
<keyword evidence="6" id="KW-1185">Reference proteome</keyword>
<evidence type="ECO:0000256" key="3">
    <source>
        <dbReference type="ARBA" id="ARBA00023125"/>
    </source>
</evidence>
<comment type="similarity">
    <text evidence="1">Belongs to the type-I restriction system S methylase family.</text>
</comment>
<dbReference type="EMBL" id="NRHC01000100">
    <property type="protein sequence ID" value="RIY31333.1"/>
    <property type="molecule type" value="Genomic_DNA"/>
</dbReference>
<evidence type="ECO:0000256" key="1">
    <source>
        <dbReference type="ARBA" id="ARBA00010923"/>
    </source>
</evidence>
<dbReference type="SUPFAM" id="SSF116734">
    <property type="entry name" value="DNA methylase specificity domain"/>
    <property type="match status" value="2"/>
</dbReference>
<dbReference type="RefSeq" id="WP_119525615.1">
    <property type="nucleotide sequence ID" value="NZ_NRHC01000100.1"/>
</dbReference>
<dbReference type="PANTHER" id="PTHR30408:SF12">
    <property type="entry name" value="TYPE I RESTRICTION ENZYME MJAVIII SPECIFICITY SUBUNIT"/>
    <property type="match status" value="1"/>
</dbReference>
<dbReference type="CDD" id="cd17255">
    <property type="entry name" value="RMtype1_S_Fco49512ORF2615P-TRD2-CR2_like"/>
    <property type="match status" value="1"/>
</dbReference>
<dbReference type="AlphaFoldDB" id="A0A3A1XZB9"/>
<feature type="domain" description="Type I restriction modification DNA specificity" evidence="4">
    <location>
        <begin position="225"/>
        <end position="399"/>
    </location>
</feature>
<dbReference type="InterPro" id="IPR052021">
    <property type="entry name" value="Type-I_RS_S_subunit"/>
</dbReference>
<dbReference type="Pfam" id="PF01420">
    <property type="entry name" value="Methylase_S"/>
    <property type="match status" value="2"/>
</dbReference>
<evidence type="ECO:0000259" key="4">
    <source>
        <dbReference type="Pfam" id="PF01420"/>
    </source>
</evidence>
<dbReference type="InterPro" id="IPR044946">
    <property type="entry name" value="Restrct_endonuc_typeI_TRD_sf"/>
</dbReference>
<dbReference type="Gene3D" id="3.90.220.20">
    <property type="entry name" value="DNA methylase specificity domains"/>
    <property type="match status" value="3"/>
</dbReference>